<dbReference type="EMBL" id="JAINZW010000001">
    <property type="protein sequence ID" value="MBZ4038273.1"/>
    <property type="molecule type" value="Genomic_DNA"/>
</dbReference>
<comment type="caution">
    <text evidence="1">The sequence shown here is derived from an EMBL/GenBank/DDBJ whole genome shotgun (WGS) entry which is preliminary data.</text>
</comment>
<evidence type="ECO:0000313" key="1">
    <source>
        <dbReference type="EMBL" id="MBZ4038273.1"/>
    </source>
</evidence>
<name>A0ABS7T329_9GAMM</name>
<evidence type="ECO:0000313" key="2">
    <source>
        <dbReference type="Proteomes" id="UP001430954"/>
    </source>
</evidence>
<protein>
    <submittedName>
        <fullName evidence="1">Uncharacterized protein</fullName>
    </submittedName>
</protein>
<proteinExistence type="predicted"/>
<organism evidence="1 2">
    <name type="scientific">Novilysobacter selenitireducens</name>
    <dbReference type="NCBI Taxonomy" id="2872639"/>
    <lineage>
        <taxon>Bacteria</taxon>
        <taxon>Pseudomonadati</taxon>
        <taxon>Pseudomonadota</taxon>
        <taxon>Gammaproteobacteria</taxon>
        <taxon>Lysobacterales</taxon>
        <taxon>Lysobacteraceae</taxon>
        <taxon>Novilysobacter</taxon>
    </lineage>
</organism>
<keyword evidence="2" id="KW-1185">Reference proteome</keyword>
<gene>
    <name evidence="1" type="ORF">K6753_01820</name>
</gene>
<dbReference type="RefSeq" id="WP_223674469.1">
    <property type="nucleotide sequence ID" value="NZ_JAINZW010000001.1"/>
</dbReference>
<accession>A0ABS7T329</accession>
<reference evidence="1 2" key="1">
    <citation type="submission" date="2021-09" db="EMBL/GenBank/DDBJ databases">
        <title>Lysobacter sp. 13A isolated from the river sediment.</title>
        <authorList>
            <person name="Liu H."/>
            <person name="Li S."/>
            <person name="Mao S."/>
        </authorList>
    </citation>
    <scope>NUCLEOTIDE SEQUENCE [LARGE SCALE GENOMIC DNA]</scope>
    <source>
        <strain evidence="1 2">13A</strain>
    </source>
</reference>
<sequence>MRRTSAGSSLFFGEGESKPLVFACSLQRTSIEKKIKTDVQEIAAGGKPYIIYFFSNQNVSVAIRHRVQAWCRDLHDIRLEVLDAQAIAEQVSLPGLFWIAEEYLRVPSELFPRLAGDDTDPYERARKKWLAEAAQPFNYADFVDVKFGLRRATFSEKHKPDLKRWLAVMETFLASATPEELRRRATYEICVAALRGLNNLDANRTLVEAYFSEWGQSHETNSLKDASILLSYCTTASLCSQFSIEPEKLHGWSVQLAAVVDRELARSSGANTTAALLETRAHLCQLAYLGGLTPKTDTDQTFKWWAKLVTAAKAAPLYPIEDFADVLTKLAPLLGDDPRYTNLVARVEKVLQERSKGYVVAEKSRDRAIELLNADKTLAAIDQLHRARVRWFTGDTIRGSLLALLTLSDAYKKIGLVYAAKYHALGAVFLAAKSSDEDIKAYLADALHVHGLVQYAAGEWMSMSETYPLFLLAHYSHVSGPDEWADHQNVQASLLHYLIARSWARALGGATAVSAYEESLRKAPIPEVIKAELLNPPLPLERYEQMTAAEIDEAASSEFWGAPFADCGVRRTYRWRALGITWEVSCLNGLDEIPFVEQFVAVLQIAIAELARAELCLLPTALEIRASVGDADEVAVTSVPDNAKTVFEVVLRRHKFGDAKEVERAAAEVLAVASSVFVACSAMSSERVMKALRGAFKNELPARAFLIRPYWELYVELAVPETFSSRFSRAIRPEDAEDIRLREHAELKWPDGPGPGYSKERAEEFLRNRYRRAISPVRKSLLRYRSSPRFISWVEGLRSEGMLDWQILNLIANTVVDFRVKAKASSFDPSGYRNLTMEIMSSEESDIDFEVPEDVLYGDDLVAQKKIAVAANAHTWGLVIRQDTPNFAALKRLLDVRYCQALDDVPHDDLFSPLD</sequence>
<dbReference type="Proteomes" id="UP001430954">
    <property type="component" value="Unassembled WGS sequence"/>
</dbReference>